<feature type="domain" description="WW" evidence="5">
    <location>
        <begin position="221"/>
        <end position="253"/>
    </location>
</feature>
<dbReference type="STRING" id="240159.A0A4U5V374"/>
<keyword evidence="1" id="KW-0597">Phosphoprotein</keyword>
<evidence type="ECO:0000313" key="7">
    <source>
        <dbReference type="Proteomes" id="UP000298787"/>
    </source>
</evidence>
<evidence type="ECO:0000256" key="1">
    <source>
        <dbReference type="ARBA" id="ARBA00022553"/>
    </source>
</evidence>
<sequence length="762" mass="84509">MGGHDDEDMSYVVNKQKQDEELKNKLNDSSHWCEQESTGNNAKWVKEGRNQLRKVAENNQQDQDHNCNISQNGNKENFPPRQTTTQEEQQGNEEQNKSPKIAMTPGLSQEESKNILNEPLLITDTLESTEEKDKEREEDGKEKEKTSEDDDEETSGGGPQQQGREGGVVGRNACLLFSNMNGTPNDEETSWPALSQDNTADSSPNGNRESFWDSSAFETDTDLPSGWMRVRDTSGTYYWHIPTGTTQWEPPSPLGKVGDSMMSSTMSLETTPCEEPEESWAQLSSTDEGASEGELWREEGEVASDQSLKEFEGATLRYASINLNYNCAQSEEEEKLAPLCTDLETKCFAVRSLGWVEMSEEDMAPGKSSIAVNNCIRQLSYHKHNLHDTAGIWGEGKDMLMVLKNDNMNLIDPLGQTLLHAQPIGSIRVWGVGRDNGRDFAYVARDDLTQVLKCHVFRCDSPAKNIATSLHEMCSKIMMKRKASKPGVSRLNSDPGNPVVIPVEEFPAPKNELFQHFHVYYLGCEAVAKPVGMDIINDALEAAVNGKDRNEWTPVSVNVAPATLTILSKQNEAVLSECRVRFLSFMGVGKDVHTFAFIMAEGPRDFTCHMFWCEPNAASLSEAVQAACMLRYQKCLDARPPGLASCLPTPPADSVARRVKKGVQSLLGSFKSYSVEERTPLPPRLLNLITNLSLDKRSSIFNLVSSDCFAGGSSRQPTGVWVIVSPVVLERFQHLSSGKVAVPYTHTTSLRRGTLFIDSAVL</sequence>
<dbReference type="PANTHER" id="PTHR14058">
    <property type="entry name" value="AMYLOID BETA A4 PRECURSOR PROTEIN-BINDING FAMILY B"/>
    <property type="match status" value="1"/>
</dbReference>
<dbReference type="PANTHER" id="PTHR14058:SF5">
    <property type="entry name" value="AMYLOID BETA PRECURSOR PROTEIN BINDING FAMILY B MEMBER 1"/>
    <property type="match status" value="1"/>
</dbReference>
<keyword evidence="2" id="KW-0677">Repeat</keyword>
<organism evidence="6 7">
    <name type="scientific">Collichthys lucidus</name>
    <name type="common">Big head croaker</name>
    <name type="synonym">Sciaena lucida</name>
    <dbReference type="NCBI Taxonomy" id="240159"/>
    <lineage>
        <taxon>Eukaryota</taxon>
        <taxon>Metazoa</taxon>
        <taxon>Chordata</taxon>
        <taxon>Craniata</taxon>
        <taxon>Vertebrata</taxon>
        <taxon>Euteleostomi</taxon>
        <taxon>Actinopterygii</taxon>
        <taxon>Neopterygii</taxon>
        <taxon>Teleostei</taxon>
        <taxon>Neoteleostei</taxon>
        <taxon>Acanthomorphata</taxon>
        <taxon>Eupercaria</taxon>
        <taxon>Sciaenidae</taxon>
        <taxon>Collichthys</taxon>
    </lineage>
</organism>
<dbReference type="GO" id="GO:0006355">
    <property type="term" value="P:regulation of DNA-templated transcription"/>
    <property type="evidence" value="ECO:0007669"/>
    <property type="project" value="TreeGrafter"/>
</dbReference>
<feature type="region of interest" description="Disordered" evidence="3">
    <location>
        <begin position="242"/>
        <end position="306"/>
    </location>
</feature>
<feature type="compositionally biased region" description="Basic and acidic residues" evidence="3">
    <location>
        <begin position="16"/>
        <end position="34"/>
    </location>
</feature>
<protein>
    <submittedName>
        <fullName evidence="6">Amyloid beta A4 protein-binding family B member 1</fullName>
    </submittedName>
</protein>
<feature type="compositionally biased region" description="Low complexity" evidence="3">
    <location>
        <begin position="260"/>
        <end position="271"/>
    </location>
</feature>
<dbReference type="InterPro" id="IPR011993">
    <property type="entry name" value="PH-like_dom_sf"/>
</dbReference>
<dbReference type="InterPro" id="IPR036020">
    <property type="entry name" value="WW_dom_sf"/>
</dbReference>
<feature type="region of interest" description="Disordered" evidence="3">
    <location>
        <begin position="1"/>
        <end position="223"/>
    </location>
</feature>
<dbReference type="Pfam" id="PF00640">
    <property type="entry name" value="PID"/>
    <property type="match status" value="2"/>
</dbReference>
<gene>
    <name evidence="6" type="ORF">D9C73_014868</name>
</gene>
<dbReference type="Gene3D" id="2.30.29.30">
    <property type="entry name" value="Pleckstrin-homology domain (PH domain)/Phosphotyrosine-binding domain (PTB)"/>
    <property type="match status" value="2"/>
</dbReference>
<accession>A0A4U5V374</accession>
<dbReference type="SMART" id="SM00462">
    <property type="entry name" value="PTB"/>
    <property type="match status" value="2"/>
</dbReference>
<dbReference type="PROSITE" id="PS50020">
    <property type="entry name" value="WW_DOMAIN_2"/>
    <property type="match status" value="1"/>
</dbReference>
<dbReference type="Pfam" id="PF00397">
    <property type="entry name" value="WW"/>
    <property type="match status" value="1"/>
</dbReference>
<feature type="domain" description="PID" evidence="4">
    <location>
        <begin position="348"/>
        <end position="486"/>
    </location>
</feature>
<dbReference type="InterPro" id="IPR001202">
    <property type="entry name" value="WW_dom"/>
</dbReference>
<dbReference type="PROSITE" id="PS01179">
    <property type="entry name" value="PID"/>
    <property type="match status" value="2"/>
</dbReference>
<dbReference type="SUPFAM" id="SSF50729">
    <property type="entry name" value="PH domain-like"/>
    <property type="match status" value="2"/>
</dbReference>
<evidence type="ECO:0000256" key="2">
    <source>
        <dbReference type="ARBA" id="ARBA00022737"/>
    </source>
</evidence>
<dbReference type="FunFam" id="2.20.70.10:FF:000003">
    <property type="entry name" value="amyloid beta A4 precursor protein-binding family B member 2"/>
    <property type="match status" value="1"/>
</dbReference>
<dbReference type="GO" id="GO:0005737">
    <property type="term" value="C:cytoplasm"/>
    <property type="evidence" value="ECO:0007669"/>
    <property type="project" value="TreeGrafter"/>
</dbReference>
<dbReference type="GO" id="GO:0001540">
    <property type="term" value="F:amyloid-beta binding"/>
    <property type="evidence" value="ECO:0007669"/>
    <property type="project" value="InterPro"/>
</dbReference>
<feature type="compositionally biased region" description="Polar residues" evidence="3">
    <location>
        <begin position="192"/>
        <end position="218"/>
    </location>
</feature>
<dbReference type="InterPro" id="IPR039576">
    <property type="entry name" value="APBB1/2/3"/>
</dbReference>
<dbReference type="SMART" id="SM00456">
    <property type="entry name" value="WW"/>
    <property type="match status" value="1"/>
</dbReference>
<feature type="compositionally biased region" description="Gly residues" evidence="3">
    <location>
        <begin position="155"/>
        <end position="169"/>
    </location>
</feature>
<keyword evidence="7" id="KW-1185">Reference proteome</keyword>
<dbReference type="Gene3D" id="2.20.70.10">
    <property type="match status" value="1"/>
</dbReference>
<dbReference type="FunFam" id="2.30.29.30:FF:000034">
    <property type="entry name" value="amyloid beta A4 precursor protein-binding family B member 2"/>
    <property type="match status" value="1"/>
</dbReference>
<proteinExistence type="predicted"/>
<dbReference type="AlphaFoldDB" id="A0A4U5V374"/>
<name>A0A4U5V374_COLLU</name>
<dbReference type="PROSITE" id="PS01159">
    <property type="entry name" value="WW_DOMAIN_1"/>
    <property type="match status" value="1"/>
</dbReference>
<dbReference type="CDD" id="cd01272">
    <property type="entry name" value="PTB1_Fe65"/>
    <property type="match status" value="1"/>
</dbReference>
<evidence type="ECO:0000259" key="5">
    <source>
        <dbReference type="PROSITE" id="PS50020"/>
    </source>
</evidence>
<dbReference type="SUPFAM" id="SSF51045">
    <property type="entry name" value="WW domain"/>
    <property type="match status" value="1"/>
</dbReference>
<dbReference type="Proteomes" id="UP000298787">
    <property type="component" value="Chromosome 13"/>
</dbReference>
<feature type="domain" description="PID" evidence="4">
    <location>
        <begin position="517"/>
        <end position="641"/>
    </location>
</feature>
<feature type="compositionally biased region" description="Basic and acidic residues" evidence="3">
    <location>
        <begin position="129"/>
        <end position="146"/>
    </location>
</feature>
<dbReference type="FunFam" id="2.30.29.30:FF:000019">
    <property type="entry name" value="Amyloid beta (A4) precursor protein-binding, family B, member 1 (Fe65)"/>
    <property type="match status" value="1"/>
</dbReference>
<feature type="compositionally biased region" description="Basic and acidic residues" evidence="3">
    <location>
        <begin position="44"/>
        <end position="56"/>
    </location>
</feature>
<dbReference type="CDD" id="cd01271">
    <property type="entry name" value="PTB2_Fe65"/>
    <property type="match status" value="1"/>
</dbReference>
<reference evidence="6 7" key="1">
    <citation type="submission" date="2019-01" db="EMBL/GenBank/DDBJ databases">
        <title>Genome Assembly of Collichthys lucidus.</title>
        <authorList>
            <person name="Cai M."/>
            <person name="Xiao S."/>
        </authorList>
    </citation>
    <scope>NUCLEOTIDE SEQUENCE [LARGE SCALE GENOMIC DNA]</scope>
    <source>
        <strain evidence="6">JT15FE1705JMU</strain>
        <tissue evidence="6">Muscle</tissue>
    </source>
</reference>
<dbReference type="EMBL" id="CM014090">
    <property type="protein sequence ID" value="TKS80765.1"/>
    <property type="molecule type" value="Genomic_DNA"/>
</dbReference>
<evidence type="ECO:0000313" key="6">
    <source>
        <dbReference type="EMBL" id="TKS80765.1"/>
    </source>
</evidence>
<dbReference type="InterPro" id="IPR006020">
    <property type="entry name" value="PTB/PI_dom"/>
</dbReference>
<dbReference type="CDD" id="cd00201">
    <property type="entry name" value="WW"/>
    <property type="match status" value="1"/>
</dbReference>
<feature type="compositionally biased region" description="Polar residues" evidence="3">
    <location>
        <begin position="57"/>
        <end position="75"/>
    </location>
</feature>
<evidence type="ECO:0000259" key="4">
    <source>
        <dbReference type="PROSITE" id="PS01179"/>
    </source>
</evidence>
<feature type="compositionally biased region" description="Low complexity" evidence="3">
    <location>
        <begin position="82"/>
        <end position="93"/>
    </location>
</feature>
<evidence type="ECO:0000256" key="3">
    <source>
        <dbReference type="SAM" id="MobiDB-lite"/>
    </source>
</evidence>
<dbReference type="GO" id="GO:0005634">
    <property type="term" value="C:nucleus"/>
    <property type="evidence" value="ECO:0007669"/>
    <property type="project" value="TreeGrafter"/>
</dbReference>